<evidence type="ECO:0000313" key="3">
    <source>
        <dbReference type="Proteomes" id="UP001066276"/>
    </source>
</evidence>
<organism evidence="2 3">
    <name type="scientific">Pleurodeles waltl</name>
    <name type="common">Iberian ribbed newt</name>
    <dbReference type="NCBI Taxonomy" id="8319"/>
    <lineage>
        <taxon>Eukaryota</taxon>
        <taxon>Metazoa</taxon>
        <taxon>Chordata</taxon>
        <taxon>Craniata</taxon>
        <taxon>Vertebrata</taxon>
        <taxon>Euteleostomi</taxon>
        <taxon>Amphibia</taxon>
        <taxon>Batrachia</taxon>
        <taxon>Caudata</taxon>
        <taxon>Salamandroidea</taxon>
        <taxon>Salamandridae</taxon>
        <taxon>Pleurodelinae</taxon>
        <taxon>Pleurodeles</taxon>
    </lineage>
</organism>
<proteinExistence type="predicted"/>
<keyword evidence="3" id="KW-1185">Reference proteome</keyword>
<dbReference type="Proteomes" id="UP001066276">
    <property type="component" value="Chromosome 3_1"/>
</dbReference>
<dbReference type="AlphaFoldDB" id="A0AAV7U8F3"/>
<accession>A0AAV7U8F3</accession>
<name>A0AAV7U8F3_PLEWA</name>
<feature type="region of interest" description="Disordered" evidence="1">
    <location>
        <begin position="70"/>
        <end position="96"/>
    </location>
</feature>
<sequence length="191" mass="20864">MNKKFNVSDVPGDYKVGDWVRVVKGAWTAKGESKFSEPLEVRKVYRYAMLLSDGNVWNYGKVIRVPGGGNREKLPDLGRKSGNSVGDKTSTSESSLCKSGREGVKGVCSILWILFLAPCEDNSDVSARGIESRKGGGSAEESGSCGVSVSSSRLSLELISVNKQMYLRAHGFRDNYFKTSGRKSPRGQREL</sequence>
<evidence type="ECO:0000256" key="1">
    <source>
        <dbReference type="SAM" id="MobiDB-lite"/>
    </source>
</evidence>
<feature type="region of interest" description="Disordered" evidence="1">
    <location>
        <begin position="128"/>
        <end position="147"/>
    </location>
</feature>
<comment type="caution">
    <text evidence="2">The sequence shown here is derived from an EMBL/GenBank/DDBJ whole genome shotgun (WGS) entry which is preliminary data.</text>
</comment>
<feature type="compositionally biased region" description="Basic and acidic residues" evidence="1">
    <location>
        <begin position="70"/>
        <end position="79"/>
    </location>
</feature>
<feature type="compositionally biased region" description="Polar residues" evidence="1">
    <location>
        <begin position="81"/>
        <end position="96"/>
    </location>
</feature>
<reference evidence="2" key="1">
    <citation type="journal article" date="2022" name="bioRxiv">
        <title>Sequencing and chromosome-scale assembly of the giantPleurodeles waltlgenome.</title>
        <authorList>
            <person name="Brown T."/>
            <person name="Elewa A."/>
            <person name="Iarovenko S."/>
            <person name="Subramanian E."/>
            <person name="Araus A.J."/>
            <person name="Petzold A."/>
            <person name="Susuki M."/>
            <person name="Suzuki K.-i.T."/>
            <person name="Hayashi T."/>
            <person name="Toyoda A."/>
            <person name="Oliveira C."/>
            <person name="Osipova E."/>
            <person name="Leigh N.D."/>
            <person name="Simon A."/>
            <person name="Yun M.H."/>
        </authorList>
    </citation>
    <scope>NUCLEOTIDE SEQUENCE</scope>
    <source>
        <strain evidence="2">20211129_DDA</strain>
        <tissue evidence="2">Liver</tissue>
    </source>
</reference>
<evidence type="ECO:0000313" key="2">
    <source>
        <dbReference type="EMBL" id="KAJ1184314.1"/>
    </source>
</evidence>
<protein>
    <submittedName>
        <fullName evidence="2">Uncharacterized protein</fullName>
    </submittedName>
</protein>
<dbReference type="EMBL" id="JANPWB010000005">
    <property type="protein sequence ID" value="KAJ1184314.1"/>
    <property type="molecule type" value="Genomic_DNA"/>
</dbReference>
<gene>
    <name evidence="2" type="ORF">NDU88_001122</name>
</gene>